<protein>
    <recommendedName>
        <fullName evidence="3">Tail assembly chaperone</fullName>
    </recommendedName>
</protein>
<keyword evidence="2" id="KW-1185">Reference proteome</keyword>
<evidence type="ECO:0000313" key="1">
    <source>
        <dbReference type="EMBL" id="PHO20061.1"/>
    </source>
</evidence>
<evidence type="ECO:0000313" key="2">
    <source>
        <dbReference type="Proteomes" id="UP000226080"/>
    </source>
</evidence>
<dbReference type="RefSeq" id="WP_005543174.1">
    <property type="nucleotide sequence ID" value="NZ_JABJZE010000031.1"/>
</dbReference>
<dbReference type="EMBL" id="PCGW01000018">
    <property type="protein sequence ID" value="PHO20061.1"/>
    <property type="molecule type" value="Genomic_DNA"/>
</dbReference>
<reference evidence="1 2" key="1">
    <citation type="submission" date="2017-10" db="EMBL/GenBank/DDBJ databases">
        <title>Draft genome sequences of Aggregatibacter actinomycetemcomitans strains 310a and 310b.</title>
        <authorList>
            <person name="May A.C."/>
            <person name="Ohta H."/>
            <person name="Maeda H."/>
            <person name="Kokeguchi S."/>
            <person name="Cugini C."/>
        </authorList>
    </citation>
    <scope>NUCLEOTIDE SEQUENCE [LARGE SCALE GENOMIC DNA]</scope>
    <source>
        <strain evidence="1 2">310b</strain>
    </source>
</reference>
<gene>
    <name evidence="1" type="ORF">CQR80_08975</name>
</gene>
<dbReference type="Pfam" id="PF20336">
    <property type="entry name" value="DUF6631"/>
    <property type="match status" value="1"/>
</dbReference>
<evidence type="ECO:0008006" key="3">
    <source>
        <dbReference type="Google" id="ProtNLM"/>
    </source>
</evidence>
<dbReference type="InterPro" id="IPR046583">
    <property type="entry name" value="DUF6631"/>
</dbReference>
<sequence length="141" mass="15975">MSHQSENKELQILFPTAELTIAGEKIEVKEYTLKQQLQHNAKFVPFIASLRQTLGKSKDDFNLDELMECLSANYQDVVELVALSIGKPAEFIENLNAREGEDLLMAWWCVNSDFFTRKAIAPIIEKMTKDNLQQVLAGAKS</sequence>
<proteinExistence type="predicted"/>
<comment type="caution">
    <text evidence="1">The sequence shown here is derived from an EMBL/GenBank/DDBJ whole genome shotgun (WGS) entry which is preliminary data.</text>
</comment>
<name>A0A2G1DNN0_AGGAC</name>
<accession>A0A2G1DNN0</accession>
<dbReference type="Proteomes" id="UP000226080">
    <property type="component" value="Unassembled WGS sequence"/>
</dbReference>
<organism evidence="1 2">
    <name type="scientific">Aggregatibacter actinomycetemcomitans</name>
    <name type="common">Actinobacillus actinomycetemcomitans</name>
    <name type="synonym">Haemophilus actinomycetemcomitans</name>
    <dbReference type="NCBI Taxonomy" id="714"/>
    <lineage>
        <taxon>Bacteria</taxon>
        <taxon>Pseudomonadati</taxon>
        <taxon>Pseudomonadota</taxon>
        <taxon>Gammaproteobacteria</taxon>
        <taxon>Pasteurellales</taxon>
        <taxon>Pasteurellaceae</taxon>
        <taxon>Aggregatibacter</taxon>
    </lineage>
</organism>